<evidence type="ECO:0008006" key="3">
    <source>
        <dbReference type="Google" id="ProtNLM"/>
    </source>
</evidence>
<dbReference type="InterPro" id="IPR053154">
    <property type="entry name" value="c-di-AMP_regulator"/>
</dbReference>
<dbReference type="Pfam" id="PF07949">
    <property type="entry name" value="YbbR"/>
    <property type="match status" value="1"/>
</dbReference>
<comment type="caution">
    <text evidence="1">The sequence shown here is derived from an EMBL/GenBank/DDBJ whole genome shotgun (WGS) entry which is preliminary data.</text>
</comment>
<proteinExistence type="predicted"/>
<evidence type="ECO:0000313" key="1">
    <source>
        <dbReference type="EMBL" id="RKX67828.1"/>
    </source>
</evidence>
<dbReference type="AlphaFoldDB" id="A0A660SAL2"/>
<protein>
    <recommendedName>
        <fullName evidence="3">YbbR-like domain-containing protein</fullName>
    </recommendedName>
</protein>
<dbReference type="Gene3D" id="2.170.120.30">
    <property type="match status" value="2"/>
</dbReference>
<evidence type="ECO:0000313" key="2">
    <source>
        <dbReference type="Proteomes" id="UP000282321"/>
    </source>
</evidence>
<dbReference type="InterPro" id="IPR012505">
    <property type="entry name" value="YbbR"/>
</dbReference>
<dbReference type="PANTHER" id="PTHR37804:SF1">
    <property type="entry name" value="CDAA REGULATORY PROTEIN CDAR"/>
    <property type="match status" value="1"/>
</dbReference>
<accession>A0A660SAL2</accession>
<dbReference type="Gene3D" id="2.170.120.40">
    <property type="entry name" value="YbbR-like domain"/>
    <property type="match status" value="1"/>
</dbReference>
<name>A0A660SAL2_UNCT6</name>
<gene>
    <name evidence="1" type="ORF">DRP44_01310</name>
</gene>
<dbReference type="PANTHER" id="PTHR37804">
    <property type="entry name" value="CDAA REGULATORY PROTEIN CDAR"/>
    <property type="match status" value="1"/>
</dbReference>
<dbReference type="Proteomes" id="UP000282321">
    <property type="component" value="Unassembled WGS sequence"/>
</dbReference>
<reference evidence="1 2" key="1">
    <citation type="submission" date="2018-06" db="EMBL/GenBank/DDBJ databases">
        <title>Extensive metabolic versatility and redundancy in microbially diverse, dynamic hydrothermal sediments.</title>
        <authorList>
            <person name="Dombrowski N."/>
            <person name="Teske A."/>
            <person name="Baker B.J."/>
        </authorList>
    </citation>
    <scope>NUCLEOTIDE SEQUENCE [LARGE SCALE GENOMIC DNA]</scope>
    <source>
        <strain evidence="1">B35_G9</strain>
    </source>
</reference>
<dbReference type="EMBL" id="QNBC01000009">
    <property type="protein sequence ID" value="RKX67828.1"/>
    <property type="molecule type" value="Genomic_DNA"/>
</dbReference>
<organism evidence="1 2">
    <name type="scientific">candidate division TA06 bacterium</name>
    <dbReference type="NCBI Taxonomy" id="2250710"/>
    <lineage>
        <taxon>Bacteria</taxon>
        <taxon>Bacteria division TA06</taxon>
    </lineage>
</organism>
<sequence length="306" mass="34565">MVDLLKNDWIIKLLSLLVAIGIWFNAKTDQTSYYTIEAKINIRNFPKQYILAKKLPDKIDIKIYGKIKDIIVTKFITTPTVYIDGNILKKGENMVYIEKSNVTLPKPDKMKIVKITPSYLTIELDKKVKKEVGVVPYVTGIPKEGYVNSGGIRVIPDKVTLFGPEKLLGEIKYVKTEEIDISGQGKTVDCYSKIILPESINVYSNIDSVRVIIPIAQLITKRLDSVKVYSKVTKYKVMGIDPQYISMTLSGSNYMIDSLVKFGINAYVVVNVNAPGEYLLPVFVNLPDNVYKQEINPEFVTVKVVR</sequence>